<gene>
    <name evidence="1" type="ORF">EWV77_17500</name>
</gene>
<accession>A0A552HFV1</accession>
<dbReference type="Pfam" id="PF04365">
    <property type="entry name" value="BrnT_toxin"/>
    <property type="match status" value="1"/>
</dbReference>
<reference evidence="1 2" key="1">
    <citation type="submission" date="2019-01" db="EMBL/GenBank/DDBJ databases">
        <title>Coherence of Microcystis species and biogeography revealed through population genomics.</title>
        <authorList>
            <person name="Perez-Carrascal O.M."/>
            <person name="Terrat Y."/>
            <person name="Giani A."/>
            <person name="Fortin N."/>
            <person name="Tromas N."/>
            <person name="Shapiro B.J."/>
        </authorList>
    </citation>
    <scope>NUCLEOTIDE SEQUENCE [LARGE SCALE GENOMIC DNA]</scope>
    <source>
        <strain evidence="1">Mv_BB_P_19951000_S68D</strain>
    </source>
</reference>
<protein>
    <submittedName>
        <fullName evidence="1">BrnT family toxin</fullName>
    </submittedName>
</protein>
<dbReference type="InterPro" id="IPR007460">
    <property type="entry name" value="BrnT_toxin"/>
</dbReference>
<sequence>MGTASRKTEREKRWAIIGRSYGGRILFIVYTRRDQKIRVVTARDATFSEKRLYRR</sequence>
<organism evidence="1 2">
    <name type="scientific">Microcystis viridis Mv_BB_P_19951000_S68D</name>
    <dbReference type="NCBI Taxonomy" id="2486270"/>
    <lineage>
        <taxon>Bacteria</taxon>
        <taxon>Bacillati</taxon>
        <taxon>Cyanobacteriota</taxon>
        <taxon>Cyanophyceae</taxon>
        <taxon>Oscillatoriophycideae</taxon>
        <taxon>Chroococcales</taxon>
        <taxon>Microcystaceae</taxon>
        <taxon>Microcystis</taxon>
    </lineage>
</organism>
<dbReference type="Proteomes" id="UP000320674">
    <property type="component" value="Unassembled WGS sequence"/>
</dbReference>
<dbReference type="Gene3D" id="3.10.450.530">
    <property type="entry name" value="Ribonuclease toxin, BrnT, of type II toxin-antitoxin system"/>
    <property type="match status" value="1"/>
</dbReference>
<proteinExistence type="predicted"/>
<dbReference type="AlphaFoldDB" id="A0A552HFV1"/>
<evidence type="ECO:0000313" key="2">
    <source>
        <dbReference type="Proteomes" id="UP000320674"/>
    </source>
</evidence>
<dbReference type="InterPro" id="IPR038573">
    <property type="entry name" value="BrnT_sf"/>
</dbReference>
<dbReference type="EMBL" id="SFAZ01000253">
    <property type="protein sequence ID" value="TRU70069.1"/>
    <property type="molecule type" value="Genomic_DNA"/>
</dbReference>
<evidence type="ECO:0000313" key="1">
    <source>
        <dbReference type="EMBL" id="TRU70069.1"/>
    </source>
</evidence>
<comment type="caution">
    <text evidence="1">The sequence shown here is derived from an EMBL/GenBank/DDBJ whole genome shotgun (WGS) entry which is preliminary data.</text>
</comment>
<name>A0A552HFV1_MICVR</name>